<evidence type="ECO:0000256" key="1">
    <source>
        <dbReference type="SAM" id="MobiDB-lite"/>
    </source>
</evidence>
<evidence type="ECO:0008006" key="4">
    <source>
        <dbReference type="Google" id="ProtNLM"/>
    </source>
</evidence>
<dbReference type="OrthoDB" id="5801582at2"/>
<dbReference type="NCBIfam" id="TIGR01837">
    <property type="entry name" value="PHA_granule_1"/>
    <property type="match status" value="1"/>
</dbReference>
<keyword evidence="3" id="KW-1185">Reference proteome</keyword>
<dbReference type="STRING" id="709839.TSA66_09490"/>
<organism evidence="2 3">
    <name type="scientific">Noviherbaspirillum autotrophicum</name>
    <dbReference type="NCBI Taxonomy" id="709839"/>
    <lineage>
        <taxon>Bacteria</taxon>
        <taxon>Pseudomonadati</taxon>
        <taxon>Pseudomonadota</taxon>
        <taxon>Betaproteobacteria</taxon>
        <taxon>Burkholderiales</taxon>
        <taxon>Oxalobacteraceae</taxon>
        <taxon>Noviherbaspirillum</taxon>
    </lineage>
</organism>
<feature type="compositionally biased region" description="Basic residues" evidence="1">
    <location>
        <begin position="158"/>
        <end position="172"/>
    </location>
</feature>
<evidence type="ECO:0000313" key="3">
    <source>
        <dbReference type="Proteomes" id="UP000031572"/>
    </source>
</evidence>
<dbReference type="AlphaFoldDB" id="A0A0C1YSC0"/>
<evidence type="ECO:0000313" key="2">
    <source>
        <dbReference type="EMBL" id="KIF83607.1"/>
    </source>
</evidence>
<dbReference type="PANTHER" id="PTHR38664">
    <property type="entry name" value="SLR0058 PROTEIN"/>
    <property type="match status" value="1"/>
</dbReference>
<dbReference type="Pfam" id="PF05597">
    <property type="entry name" value="Phasin"/>
    <property type="match status" value="1"/>
</dbReference>
<comment type="caution">
    <text evidence="2">The sequence shown here is derived from an EMBL/GenBank/DDBJ whole genome shotgun (WGS) entry which is preliminary data.</text>
</comment>
<dbReference type="PANTHER" id="PTHR38664:SF1">
    <property type="entry name" value="SLR0058 PROTEIN"/>
    <property type="match status" value="1"/>
</dbReference>
<accession>A0A0C1YSC0</accession>
<feature type="region of interest" description="Disordered" evidence="1">
    <location>
        <begin position="136"/>
        <end position="183"/>
    </location>
</feature>
<dbReference type="RefSeq" id="WP_040042386.1">
    <property type="nucleotide sequence ID" value="NZ_JWJG01000028.1"/>
</dbReference>
<gene>
    <name evidence="2" type="ORF">TSA66_09490</name>
</gene>
<dbReference type="InterPro" id="IPR008769">
    <property type="entry name" value="PhaF_PhaI"/>
</dbReference>
<proteinExistence type="predicted"/>
<sequence>MARKLNKLEHADDSRMVEAIRDSVEQIWQAGLGAFAKAQQEGEEMFSKLVQEGMAVQKRTQEMAGEQLSGLSETVANMAESLGKRASGSWEKLENVFEDRVAQAMRGLGVPTHDDIETLGQRIGELHEMVNTLIAQKKGEKPAARKAAKPAKQAAKSTVKKAAPKKKARTTGRKSASGAASRV</sequence>
<protein>
    <recommendedName>
        <fullName evidence="4">Polygranule-associated protein</fullName>
    </recommendedName>
</protein>
<dbReference type="EMBL" id="JWJG01000028">
    <property type="protein sequence ID" value="KIF83607.1"/>
    <property type="molecule type" value="Genomic_DNA"/>
</dbReference>
<dbReference type="Proteomes" id="UP000031572">
    <property type="component" value="Unassembled WGS sequence"/>
</dbReference>
<name>A0A0C1YSC0_9BURK</name>
<reference evidence="2 3" key="1">
    <citation type="submission" date="2014-12" db="EMBL/GenBank/DDBJ databases">
        <title>Denitrispirillum autotrophicum gen. nov., sp. nov., Denitrifying, Facultatively Autotrophic Bacteria Isolated from Rice Paddy Soil.</title>
        <authorList>
            <person name="Ishii S."/>
            <person name="Ashida N."/>
            <person name="Ohno H."/>
            <person name="Otsuka S."/>
            <person name="Yokota A."/>
            <person name="Senoo K."/>
        </authorList>
    </citation>
    <scope>NUCLEOTIDE SEQUENCE [LARGE SCALE GENOMIC DNA]</scope>
    <source>
        <strain evidence="2 3">TSA66</strain>
    </source>
</reference>